<evidence type="ECO:0000313" key="2">
    <source>
        <dbReference type="EMBL" id="AGF55556.1"/>
    </source>
</evidence>
<feature type="transmembrane region" description="Helical" evidence="1">
    <location>
        <begin position="83"/>
        <end position="105"/>
    </location>
</feature>
<keyword evidence="1" id="KW-1133">Transmembrane helix</keyword>
<organism evidence="2 3">
    <name type="scientific">Clostridium saccharoperbutylacetonicum N1-4(HMT)</name>
    <dbReference type="NCBI Taxonomy" id="931276"/>
    <lineage>
        <taxon>Bacteria</taxon>
        <taxon>Bacillati</taxon>
        <taxon>Bacillota</taxon>
        <taxon>Clostridia</taxon>
        <taxon>Eubacteriales</taxon>
        <taxon>Clostridiaceae</taxon>
        <taxon>Clostridium</taxon>
    </lineage>
</organism>
<sequence>MKEMAGLFGWIGVWGYAIALLNFFMKYINKIYINRLPKDKEKFKGIYRGIMKFVVKYHKIAGVIASIAIVVHFYLMYSYKGLSIPGLIAAIVMWLVFTIGIYGFGINKNMRGNWVKIHRTLSFLLIVLVVFHVMFTKVLLIHK</sequence>
<gene>
    <name evidence="2" type="ORF">Cspa_c17860</name>
</gene>
<feature type="transmembrane region" description="Helical" evidence="1">
    <location>
        <begin position="57"/>
        <end position="77"/>
    </location>
</feature>
<keyword evidence="1" id="KW-0472">Membrane</keyword>
<dbReference type="HOGENOM" id="CLU_151792_0_0_9"/>
<proteinExistence type="predicted"/>
<name>M1ML82_9CLOT</name>
<dbReference type="OrthoDB" id="2085228at2"/>
<keyword evidence="1" id="KW-0812">Transmembrane</keyword>
<protein>
    <submittedName>
        <fullName evidence="2">Uncharacterized protein</fullName>
    </submittedName>
</protein>
<feature type="transmembrane region" description="Helical" evidence="1">
    <location>
        <begin position="6"/>
        <end position="25"/>
    </location>
</feature>
<dbReference type="AlphaFoldDB" id="M1ML82"/>
<dbReference type="PATRIC" id="fig|931276.5.peg.1766"/>
<dbReference type="RefSeq" id="WP_015391877.1">
    <property type="nucleotide sequence ID" value="NC_020291.1"/>
</dbReference>
<dbReference type="eggNOG" id="COG4892">
    <property type="taxonomic scope" value="Bacteria"/>
</dbReference>
<evidence type="ECO:0000313" key="3">
    <source>
        <dbReference type="Proteomes" id="UP000011728"/>
    </source>
</evidence>
<dbReference type="EMBL" id="CP004121">
    <property type="protein sequence ID" value="AGF55556.1"/>
    <property type="molecule type" value="Genomic_DNA"/>
</dbReference>
<dbReference type="KEGG" id="csr:Cspa_c17860"/>
<dbReference type="STRING" id="36745.CLSAP_17140"/>
<accession>M1ML82</accession>
<feature type="transmembrane region" description="Helical" evidence="1">
    <location>
        <begin position="117"/>
        <end position="135"/>
    </location>
</feature>
<reference evidence="2 3" key="1">
    <citation type="submission" date="2013-02" db="EMBL/GenBank/DDBJ databases">
        <title>Genome sequence of Clostridium saccharoperbutylacetonicum N1-4(HMT).</title>
        <authorList>
            <person name="Poehlein A."/>
            <person name="Daniel R."/>
        </authorList>
    </citation>
    <scope>NUCLEOTIDE SEQUENCE [LARGE SCALE GENOMIC DNA]</scope>
    <source>
        <strain evidence="3">N1-4(HMT)</strain>
    </source>
</reference>
<keyword evidence="3" id="KW-1185">Reference proteome</keyword>
<dbReference type="Proteomes" id="UP000011728">
    <property type="component" value="Chromosome"/>
</dbReference>
<evidence type="ECO:0000256" key="1">
    <source>
        <dbReference type="SAM" id="Phobius"/>
    </source>
</evidence>